<dbReference type="EMBL" id="JADGJW010000677">
    <property type="protein sequence ID" value="KAJ3213770.1"/>
    <property type="molecule type" value="Genomic_DNA"/>
</dbReference>
<dbReference type="PROSITE" id="PS00028">
    <property type="entry name" value="ZINC_FINGER_C2H2_1"/>
    <property type="match status" value="2"/>
</dbReference>
<sequence>MSLSIQIPSTNNDPGEESARLLQNSLNRSFLSPLAKSFTDSPSKQLENEFCKMFDCCNVKIQGLHELLAHYEQAHSSLKRPSSPTNVNVTHHQQSNASSFEDLCLKAFRAPQLLERKNFLVPMEDICKRAVVDLTDPDLTDIEDDLDLYSSDDNSADQTNPRRNGTGTSSSRSSSNDTVLPSSYSDPIVTGFADRITYKRRQNRNSTTKKRTRNEQQRSIQNAKVPKINIINIIDDIDESTDEVDIDILTVDDDDSTLINQVTQLSILPISPPTSENECDDVEDLKKVRKGDILLDEKDDDNDHGSVTSQDDLQEILQDSTTNLLDTYQNSQGQQNQKVPRQSSLSILDPETGERKYICAVTTCKKQYKNANGLKYHLSHAHPNGEGVPQEYLLFQKKKEEEGYRPYKCTVDGCQKRYKNLNGLKYHIEHTHVHLLPPSHHSSSFSSSFAMPPNGINYNNQMQQQAGRQQVNLHHHAFPQQIPMGYPSLFPMYPVVNIN</sequence>
<dbReference type="GO" id="GO:0005634">
    <property type="term" value="C:nucleus"/>
    <property type="evidence" value="ECO:0007669"/>
    <property type="project" value="TreeGrafter"/>
</dbReference>
<evidence type="ECO:0000313" key="9">
    <source>
        <dbReference type="Proteomes" id="UP001211065"/>
    </source>
</evidence>
<dbReference type="PANTHER" id="PTHR23057:SF0">
    <property type="entry name" value="JUXTAPOSED WITH ANOTHER ZINC FINGER PROTEIN 1"/>
    <property type="match status" value="1"/>
</dbReference>
<dbReference type="Gene3D" id="3.30.160.60">
    <property type="entry name" value="Classic Zinc Finger"/>
    <property type="match status" value="2"/>
</dbReference>
<keyword evidence="3 5" id="KW-0863">Zinc-finger</keyword>
<dbReference type="PANTHER" id="PTHR23057">
    <property type="entry name" value="JUXTAPOSED WITH ANOTHER ZINC FINGER PROTEIN 1"/>
    <property type="match status" value="1"/>
</dbReference>
<comment type="caution">
    <text evidence="8">The sequence shown here is derived from an EMBL/GenBank/DDBJ whole genome shotgun (WGS) entry which is preliminary data.</text>
</comment>
<dbReference type="AlphaFoldDB" id="A0AAD5U1J9"/>
<evidence type="ECO:0000259" key="7">
    <source>
        <dbReference type="PROSITE" id="PS50157"/>
    </source>
</evidence>
<proteinExistence type="predicted"/>
<evidence type="ECO:0000256" key="6">
    <source>
        <dbReference type="SAM" id="MobiDB-lite"/>
    </source>
</evidence>
<evidence type="ECO:0000256" key="2">
    <source>
        <dbReference type="ARBA" id="ARBA00022737"/>
    </source>
</evidence>
<evidence type="ECO:0000256" key="4">
    <source>
        <dbReference type="ARBA" id="ARBA00022833"/>
    </source>
</evidence>
<dbReference type="PROSITE" id="PS50157">
    <property type="entry name" value="ZINC_FINGER_C2H2_2"/>
    <property type="match status" value="1"/>
</dbReference>
<accession>A0AAD5U1J9</accession>
<evidence type="ECO:0000313" key="8">
    <source>
        <dbReference type="EMBL" id="KAJ3213770.1"/>
    </source>
</evidence>
<evidence type="ECO:0000256" key="3">
    <source>
        <dbReference type="ARBA" id="ARBA00022771"/>
    </source>
</evidence>
<evidence type="ECO:0000256" key="5">
    <source>
        <dbReference type="PROSITE-ProRule" id="PRU00042"/>
    </source>
</evidence>
<name>A0AAD5U1J9_9FUNG</name>
<feature type="compositionally biased region" description="Low complexity" evidence="6">
    <location>
        <begin position="148"/>
        <end position="176"/>
    </location>
</feature>
<keyword evidence="9" id="KW-1185">Reference proteome</keyword>
<reference evidence="8" key="1">
    <citation type="submission" date="2020-05" db="EMBL/GenBank/DDBJ databases">
        <title>Phylogenomic resolution of chytrid fungi.</title>
        <authorList>
            <person name="Stajich J.E."/>
            <person name="Amses K."/>
            <person name="Simmons R."/>
            <person name="Seto K."/>
            <person name="Myers J."/>
            <person name="Bonds A."/>
            <person name="Quandt C.A."/>
            <person name="Barry K."/>
            <person name="Liu P."/>
            <person name="Grigoriev I."/>
            <person name="Longcore J.E."/>
            <person name="James T.Y."/>
        </authorList>
    </citation>
    <scope>NUCLEOTIDE SEQUENCE</scope>
    <source>
        <strain evidence="8">JEL0476</strain>
    </source>
</reference>
<protein>
    <recommendedName>
        <fullName evidence="7">C2H2-type domain-containing protein</fullName>
    </recommendedName>
</protein>
<dbReference type="SMART" id="SM00355">
    <property type="entry name" value="ZnF_C2H2"/>
    <property type="match status" value="2"/>
</dbReference>
<dbReference type="InterPro" id="IPR013087">
    <property type="entry name" value="Znf_C2H2_type"/>
</dbReference>
<keyword evidence="1" id="KW-0479">Metal-binding</keyword>
<dbReference type="Proteomes" id="UP001211065">
    <property type="component" value="Unassembled WGS sequence"/>
</dbReference>
<dbReference type="InterPro" id="IPR036236">
    <property type="entry name" value="Znf_C2H2_sf"/>
</dbReference>
<feature type="domain" description="C2H2-type" evidence="7">
    <location>
        <begin position="407"/>
        <end position="437"/>
    </location>
</feature>
<dbReference type="SUPFAM" id="SSF57667">
    <property type="entry name" value="beta-beta-alpha zinc fingers"/>
    <property type="match status" value="1"/>
</dbReference>
<keyword evidence="2" id="KW-0677">Repeat</keyword>
<dbReference type="InterPro" id="IPR051580">
    <property type="entry name" value="ZnF-Chromatin_assoc"/>
</dbReference>
<feature type="compositionally biased region" description="Basic residues" evidence="6">
    <location>
        <begin position="198"/>
        <end position="212"/>
    </location>
</feature>
<evidence type="ECO:0000256" key="1">
    <source>
        <dbReference type="ARBA" id="ARBA00022723"/>
    </source>
</evidence>
<organism evidence="8 9">
    <name type="scientific">Clydaea vesicula</name>
    <dbReference type="NCBI Taxonomy" id="447962"/>
    <lineage>
        <taxon>Eukaryota</taxon>
        <taxon>Fungi</taxon>
        <taxon>Fungi incertae sedis</taxon>
        <taxon>Chytridiomycota</taxon>
        <taxon>Chytridiomycota incertae sedis</taxon>
        <taxon>Chytridiomycetes</taxon>
        <taxon>Lobulomycetales</taxon>
        <taxon>Lobulomycetaceae</taxon>
        <taxon>Clydaea</taxon>
    </lineage>
</organism>
<keyword evidence="4" id="KW-0862">Zinc</keyword>
<gene>
    <name evidence="8" type="ORF">HK099_007187</name>
</gene>
<dbReference type="GO" id="GO:0008270">
    <property type="term" value="F:zinc ion binding"/>
    <property type="evidence" value="ECO:0007669"/>
    <property type="project" value="UniProtKB-KW"/>
</dbReference>
<feature type="region of interest" description="Disordered" evidence="6">
    <location>
        <begin position="145"/>
        <end position="221"/>
    </location>
</feature>